<evidence type="ECO:0000256" key="1">
    <source>
        <dbReference type="SAM" id="SignalP"/>
    </source>
</evidence>
<reference evidence="3" key="1">
    <citation type="submission" date="2023-09" db="EMBL/GenBank/DDBJ databases">
        <title>Paenibacillus sp. chi10 Genome sequencing and assembly.</title>
        <authorList>
            <person name="Kim I."/>
        </authorList>
    </citation>
    <scope>NUCLEOTIDE SEQUENCE [LARGE SCALE GENOMIC DNA]</scope>
    <source>
        <strain evidence="3">chi10</strain>
    </source>
</reference>
<dbReference type="EMBL" id="JAVYAA010000001">
    <property type="protein sequence ID" value="MDT8975723.1"/>
    <property type="molecule type" value="Genomic_DNA"/>
</dbReference>
<dbReference type="AlphaFoldDB" id="A0AAJ2JRK8"/>
<protein>
    <submittedName>
        <fullName evidence="2">Uncharacterized protein</fullName>
    </submittedName>
</protein>
<dbReference type="Proteomes" id="UP001250538">
    <property type="component" value="Unassembled WGS sequence"/>
</dbReference>
<keyword evidence="1" id="KW-0732">Signal</keyword>
<comment type="caution">
    <text evidence="2">The sequence shown here is derived from an EMBL/GenBank/DDBJ whole genome shotgun (WGS) entry which is preliminary data.</text>
</comment>
<feature type="signal peptide" evidence="1">
    <location>
        <begin position="1"/>
        <end position="26"/>
    </location>
</feature>
<name>A0AAJ2JRK8_9BACL</name>
<feature type="chain" id="PRO_5042555071" evidence="1">
    <location>
        <begin position="27"/>
        <end position="232"/>
    </location>
</feature>
<evidence type="ECO:0000313" key="2">
    <source>
        <dbReference type="EMBL" id="MDT8975723.1"/>
    </source>
</evidence>
<gene>
    <name evidence="2" type="ORF">RQP50_05645</name>
</gene>
<organism evidence="2 3">
    <name type="scientific">Paenibacillus suaedae</name>
    <dbReference type="NCBI Taxonomy" id="3077233"/>
    <lineage>
        <taxon>Bacteria</taxon>
        <taxon>Bacillati</taxon>
        <taxon>Bacillota</taxon>
        <taxon>Bacilli</taxon>
        <taxon>Bacillales</taxon>
        <taxon>Paenibacillaceae</taxon>
        <taxon>Paenibacillus</taxon>
    </lineage>
</organism>
<sequence length="232" mass="26516">MKKVSITSMILLLVCSLFVSVVSADADNIPQPKNSKPYRVPFELLNQQSMSNQKGAVTITITDPQKLKEIALEEGLNEVPKSVEYEYFPNENSNKDIYSLLANEYWLTTEDRGRGHYSSSDMYKEFYVYGPDTFKISEDTEVYSKKDGSLNVELYILSGAVGFEIGRRDTSRWESVTTIAKNEKIRFQLYTTHHKVDYWEWFGPKYNKKSSKCTAAGSAYNPDGVLIKKTTF</sequence>
<keyword evidence="3" id="KW-1185">Reference proteome</keyword>
<proteinExistence type="predicted"/>
<dbReference type="RefSeq" id="WP_315743862.1">
    <property type="nucleotide sequence ID" value="NZ_JAVYAA010000001.1"/>
</dbReference>
<evidence type="ECO:0000313" key="3">
    <source>
        <dbReference type="Proteomes" id="UP001250538"/>
    </source>
</evidence>
<accession>A0AAJ2JRK8</accession>